<dbReference type="InterPro" id="IPR029055">
    <property type="entry name" value="Ntn_hydrolases_N"/>
</dbReference>
<dbReference type="GO" id="GO:0103068">
    <property type="term" value="F:leukotriene C4 gamma-glutamyl transferase activity"/>
    <property type="evidence" value="ECO:0007669"/>
    <property type="project" value="UniProtKB-EC"/>
</dbReference>
<evidence type="ECO:0000256" key="12">
    <source>
        <dbReference type="SAM" id="SignalP"/>
    </source>
</evidence>
<protein>
    <recommendedName>
        <fullName evidence="11">Glutathione hydrolase proenzyme</fullName>
        <ecNumber evidence="11">2.3.2.2</ecNumber>
        <ecNumber evidence="11">3.4.19.13</ecNumber>
    </recommendedName>
    <component>
        <recommendedName>
            <fullName evidence="11">Glutathione hydrolase large chain</fullName>
        </recommendedName>
    </component>
    <component>
        <recommendedName>
            <fullName evidence="11">Glutathione hydrolase small chain</fullName>
        </recommendedName>
    </component>
</protein>
<dbReference type="OrthoDB" id="9781342at2"/>
<comment type="similarity">
    <text evidence="3 11">Belongs to the gamma-glutamyltransferase family.</text>
</comment>
<dbReference type="SUPFAM" id="SSF56235">
    <property type="entry name" value="N-terminal nucleophile aminohydrolases (Ntn hydrolases)"/>
    <property type="match status" value="1"/>
</dbReference>
<accession>A0A2T5BQJ4</accession>
<dbReference type="InterPro" id="IPR051792">
    <property type="entry name" value="GGT_bact"/>
</dbReference>
<dbReference type="InterPro" id="IPR000101">
    <property type="entry name" value="GGT_peptidase"/>
</dbReference>
<feature type="chain" id="PRO_5015580005" description="Glutathione hydrolase proenzyme" evidence="12">
    <location>
        <begin position="21"/>
        <end position="573"/>
    </location>
</feature>
<evidence type="ECO:0000256" key="11">
    <source>
        <dbReference type="RuleBase" id="RU368036"/>
    </source>
</evidence>
<evidence type="ECO:0000313" key="14">
    <source>
        <dbReference type="Proteomes" id="UP000243859"/>
    </source>
</evidence>
<keyword evidence="5 11" id="KW-0378">Hydrolase</keyword>
<dbReference type="NCBIfam" id="TIGR00066">
    <property type="entry name" value="g_glut_trans"/>
    <property type="match status" value="1"/>
</dbReference>
<dbReference type="EC" id="2.3.2.2" evidence="11"/>
<dbReference type="InterPro" id="IPR043138">
    <property type="entry name" value="GGT_lsub"/>
</dbReference>
<comment type="catalytic activity">
    <reaction evidence="2 11">
        <text>glutathione + H2O = L-cysteinylglycine + L-glutamate</text>
        <dbReference type="Rhea" id="RHEA:28807"/>
        <dbReference type="ChEBI" id="CHEBI:15377"/>
        <dbReference type="ChEBI" id="CHEBI:29985"/>
        <dbReference type="ChEBI" id="CHEBI:57925"/>
        <dbReference type="ChEBI" id="CHEBI:61694"/>
        <dbReference type="EC" id="3.4.19.13"/>
    </reaction>
</comment>
<dbReference type="UniPathway" id="UPA00204"/>
<name>A0A2T5BQJ4_9RHOB</name>
<keyword evidence="4 11" id="KW-0808">Transferase</keyword>
<dbReference type="InterPro" id="IPR055262">
    <property type="entry name" value="GGT_CS"/>
</dbReference>
<evidence type="ECO:0000256" key="4">
    <source>
        <dbReference type="ARBA" id="ARBA00022679"/>
    </source>
</evidence>
<dbReference type="Gene3D" id="3.60.20.40">
    <property type="match status" value="1"/>
</dbReference>
<proteinExistence type="inferred from homology"/>
<dbReference type="GO" id="GO:0006750">
    <property type="term" value="P:glutathione biosynthetic process"/>
    <property type="evidence" value="ECO:0007669"/>
    <property type="project" value="UniProtKB-KW"/>
</dbReference>
<evidence type="ECO:0000256" key="1">
    <source>
        <dbReference type="ARBA" id="ARBA00001049"/>
    </source>
</evidence>
<dbReference type="PRINTS" id="PR01210">
    <property type="entry name" value="GGTRANSPTASE"/>
</dbReference>
<dbReference type="EC" id="3.4.19.13" evidence="11"/>
<evidence type="ECO:0000256" key="2">
    <source>
        <dbReference type="ARBA" id="ARBA00001089"/>
    </source>
</evidence>
<dbReference type="PROSITE" id="PS00462">
    <property type="entry name" value="G_GLU_TRANSPEPTIDASE"/>
    <property type="match status" value="1"/>
</dbReference>
<reference evidence="13 14" key="1">
    <citation type="submission" date="2018-04" db="EMBL/GenBank/DDBJ databases">
        <title>Genomic Encyclopedia of Archaeal and Bacterial Type Strains, Phase II (KMG-II): from individual species to whole genera.</title>
        <authorList>
            <person name="Goeker M."/>
        </authorList>
    </citation>
    <scope>NUCLEOTIDE SEQUENCE [LARGE SCALE GENOMIC DNA]</scope>
    <source>
        <strain evidence="13 14">DSM 18064</strain>
    </source>
</reference>
<dbReference type="GO" id="GO:0006751">
    <property type="term" value="P:glutathione catabolic process"/>
    <property type="evidence" value="ECO:0007669"/>
    <property type="project" value="UniProtKB-UniRule"/>
</dbReference>
<comment type="pathway">
    <text evidence="11">Sulfur metabolism; glutathione metabolism.</text>
</comment>
<evidence type="ECO:0000256" key="8">
    <source>
        <dbReference type="ARBA" id="ARBA00047417"/>
    </source>
</evidence>
<comment type="subunit">
    <text evidence="11">This enzyme consists of two polypeptide chains, which are synthesized in precursor form from a single polypeptide.</text>
</comment>
<gene>
    <name evidence="13" type="ORF">C8N32_11341</name>
</gene>
<keyword evidence="11" id="KW-0317">Glutathione biosynthesis</keyword>
<comment type="caution">
    <text evidence="13">The sequence shown here is derived from an EMBL/GenBank/DDBJ whole genome shotgun (WGS) entry which is preliminary data.</text>
</comment>
<evidence type="ECO:0000256" key="9">
    <source>
        <dbReference type="PIRSR" id="PIRSR600101-1"/>
    </source>
</evidence>
<comment type="PTM">
    <text evidence="11">Cleaved by autocatalysis into a large and a small subunit.</text>
</comment>
<keyword evidence="7 11" id="KW-0012">Acyltransferase</keyword>
<dbReference type="GO" id="GO:0036374">
    <property type="term" value="F:glutathione hydrolase activity"/>
    <property type="evidence" value="ECO:0007669"/>
    <property type="project" value="UniProtKB-UniRule"/>
</dbReference>
<dbReference type="Pfam" id="PF01019">
    <property type="entry name" value="G_glu_transpept"/>
    <property type="match status" value="1"/>
</dbReference>
<feature type="binding site" evidence="10">
    <location>
        <position position="106"/>
    </location>
    <ligand>
        <name>L-glutamate</name>
        <dbReference type="ChEBI" id="CHEBI:29985"/>
    </ligand>
</feature>
<dbReference type="RefSeq" id="WP_107892994.1">
    <property type="nucleotide sequence ID" value="NZ_NHSI01000056.1"/>
</dbReference>
<evidence type="ECO:0000313" key="13">
    <source>
        <dbReference type="EMBL" id="PTN01432.1"/>
    </source>
</evidence>
<dbReference type="PANTHER" id="PTHR43199:SF1">
    <property type="entry name" value="GLUTATHIONE HYDROLASE PROENZYME"/>
    <property type="match status" value="1"/>
</dbReference>
<feature type="active site" description="Nucleophile" evidence="9">
    <location>
        <position position="383"/>
    </location>
</feature>
<organism evidence="13 14">
    <name type="scientific">Rhodovulum imhoffii</name>
    <dbReference type="NCBI Taxonomy" id="365340"/>
    <lineage>
        <taxon>Bacteria</taxon>
        <taxon>Pseudomonadati</taxon>
        <taxon>Pseudomonadota</taxon>
        <taxon>Alphaproteobacteria</taxon>
        <taxon>Rhodobacterales</taxon>
        <taxon>Paracoccaceae</taxon>
        <taxon>Rhodovulum</taxon>
    </lineage>
</organism>
<keyword evidence="12" id="KW-0732">Signal</keyword>
<evidence type="ECO:0000256" key="6">
    <source>
        <dbReference type="ARBA" id="ARBA00023145"/>
    </source>
</evidence>
<evidence type="ECO:0000256" key="7">
    <source>
        <dbReference type="ARBA" id="ARBA00023315"/>
    </source>
</evidence>
<evidence type="ECO:0000256" key="3">
    <source>
        <dbReference type="ARBA" id="ARBA00009381"/>
    </source>
</evidence>
<dbReference type="PANTHER" id="PTHR43199">
    <property type="entry name" value="GLUTATHIONE HYDROLASE"/>
    <property type="match status" value="1"/>
</dbReference>
<comment type="catalytic activity">
    <reaction evidence="8 11">
        <text>an N-terminal (5-L-glutamyl)-[peptide] + an alpha-amino acid = 5-L-glutamyl amino acid + an N-terminal L-alpha-aminoacyl-[peptide]</text>
        <dbReference type="Rhea" id="RHEA:23904"/>
        <dbReference type="Rhea" id="RHEA-COMP:9780"/>
        <dbReference type="Rhea" id="RHEA-COMP:9795"/>
        <dbReference type="ChEBI" id="CHEBI:77644"/>
        <dbReference type="ChEBI" id="CHEBI:78597"/>
        <dbReference type="ChEBI" id="CHEBI:78599"/>
        <dbReference type="ChEBI" id="CHEBI:78608"/>
        <dbReference type="EC" id="2.3.2.2"/>
    </reaction>
</comment>
<dbReference type="Proteomes" id="UP000243859">
    <property type="component" value="Unassembled WGS sequence"/>
</dbReference>
<dbReference type="InterPro" id="IPR043137">
    <property type="entry name" value="GGT_ssub_C"/>
</dbReference>
<feature type="binding site" evidence="10">
    <location>
        <position position="425"/>
    </location>
    <ligand>
        <name>L-glutamate</name>
        <dbReference type="ChEBI" id="CHEBI:29985"/>
    </ligand>
</feature>
<keyword evidence="14" id="KW-1185">Reference proteome</keyword>
<sequence length="573" mass="60559">MKSILSGLAALALSAVPLHAQQTAIYSGMDRLHPVWAENGMVAAQERVAAEVGLEILQQGGNAVDAGVAVAFALAVTLPRAGNLGGGGFMLVHDAQTGETKAIDYREMAPSAAERDMFLDAEGNADSTLSRFHGLAVGVPGTVAGMQMALEEYGTMSLAQVVAPAIRLAEEGIVVTAGLSDSLIALEDRLKKWPSTGKIFYHEDGTFFRPGEMLVQADLARTLKAIAAEGPDGFYKGPVAEKIATAVQEAGGRITMEDMSNYTAALREPVRGDYRGYEIVSMPPPSSGGAHIIQILNMLEGYPIGYLGHNSADTIHLMAEAMKRAYADRSEYLGDSDFVDVPLSEITSKAYAEAIRAQISRSVATPSSSIGPGDLAPYESDQTTHFSVVDKDGNAVSNTYTINFSYGSGLVAEGTGVLLNNEMDDFSAKPGVPNAYGLIGGDANAVEPGKRPLSSMSPTLVLRNGEVFLVTGSPGGARIITTVLQVIMNVIDHGMNIAEASTAPRIHHQWLPEEIRIEDGISRDTIAILETRGHKVVQKPVMGSSQSIMIDPETGLRLGASDPRITDAATVGY</sequence>
<dbReference type="AlphaFoldDB" id="A0A2T5BQJ4"/>
<evidence type="ECO:0000256" key="10">
    <source>
        <dbReference type="PIRSR" id="PIRSR600101-2"/>
    </source>
</evidence>
<keyword evidence="6 11" id="KW-0865">Zymogen</keyword>
<feature type="binding site" evidence="10">
    <location>
        <position position="476"/>
    </location>
    <ligand>
        <name>L-glutamate</name>
        <dbReference type="ChEBI" id="CHEBI:29985"/>
    </ligand>
</feature>
<dbReference type="Gene3D" id="1.10.246.130">
    <property type="match status" value="1"/>
</dbReference>
<feature type="signal peptide" evidence="12">
    <location>
        <begin position="1"/>
        <end position="20"/>
    </location>
</feature>
<comment type="catalytic activity">
    <reaction evidence="1 11">
        <text>an S-substituted glutathione + H2O = an S-substituted L-cysteinylglycine + L-glutamate</text>
        <dbReference type="Rhea" id="RHEA:59468"/>
        <dbReference type="ChEBI" id="CHEBI:15377"/>
        <dbReference type="ChEBI" id="CHEBI:29985"/>
        <dbReference type="ChEBI" id="CHEBI:90779"/>
        <dbReference type="ChEBI" id="CHEBI:143103"/>
        <dbReference type="EC" id="3.4.19.13"/>
    </reaction>
</comment>
<evidence type="ECO:0000256" key="5">
    <source>
        <dbReference type="ARBA" id="ARBA00022801"/>
    </source>
</evidence>
<dbReference type="FunFam" id="3.60.20.40:FF:000003">
    <property type="entry name" value="Gamma-glutamyltranspeptidase"/>
    <property type="match status" value="1"/>
</dbReference>
<dbReference type="EMBL" id="QAAA01000013">
    <property type="protein sequence ID" value="PTN01432.1"/>
    <property type="molecule type" value="Genomic_DNA"/>
</dbReference>
<feature type="binding site" evidence="10">
    <location>
        <begin position="401"/>
        <end position="403"/>
    </location>
    <ligand>
        <name>L-glutamate</name>
        <dbReference type="ChEBI" id="CHEBI:29985"/>
    </ligand>
</feature>
<feature type="binding site" evidence="10">
    <location>
        <begin position="454"/>
        <end position="455"/>
    </location>
    <ligand>
        <name>L-glutamate</name>
        <dbReference type="ChEBI" id="CHEBI:29985"/>
    </ligand>
</feature>